<comment type="caution">
    <text evidence="5">The sequence shown here is derived from an EMBL/GenBank/DDBJ whole genome shotgun (WGS) entry which is preliminary data.</text>
</comment>
<evidence type="ECO:0000256" key="3">
    <source>
        <dbReference type="ARBA" id="ARBA00023163"/>
    </source>
</evidence>
<dbReference type="InterPro" id="IPR036388">
    <property type="entry name" value="WH-like_DNA-bd_sf"/>
</dbReference>
<name>A0A6N9YHY7_9ACTN</name>
<protein>
    <submittedName>
        <fullName evidence="5">Lrp/AsnC family transcriptional regulator</fullName>
    </submittedName>
</protein>
<keyword evidence="1" id="KW-0805">Transcription regulation</keyword>
<evidence type="ECO:0000256" key="2">
    <source>
        <dbReference type="ARBA" id="ARBA00023125"/>
    </source>
</evidence>
<dbReference type="PANTHER" id="PTHR30154:SF34">
    <property type="entry name" value="TRANSCRIPTIONAL REGULATOR AZLB"/>
    <property type="match status" value="1"/>
</dbReference>
<dbReference type="SUPFAM" id="SSF54909">
    <property type="entry name" value="Dimeric alpha+beta barrel"/>
    <property type="match status" value="2"/>
</dbReference>
<dbReference type="GO" id="GO:0043565">
    <property type="term" value="F:sequence-specific DNA binding"/>
    <property type="evidence" value="ECO:0007669"/>
    <property type="project" value="InterPro"/>
</dbReference>
<dbReference type="GO" id="GO:0043200">
    <property type="term" value="P:response to amino acid"/>
    <property type="evidence" value="ECO:0007669"/>
    <property type="project" value="TreeGrafter"/>
</dbReference>
<evidence type="ECO:0000313" key="5">
    <source>
        <dbReference type="EMBL" id="NED94555.1"/>
    </source>
</evidence>
<dbReference type="SUPFAM" id="SSF46785">
    <property type="entry name" value="Winged helix' DNA-binding domain"/>
    <property type="match status" value="2"/>
</dbReference>
<evidence type="ECO:0000313" key="6">
    <source>
        <dbReference type="Proteomes" id="UP000469185"/>
    </source>
</evidence>
<dbReference type="RefSeq" id="WP_163816437.1">
    <property type="nucleotide sequence ID" value="NZ_JAAGOB010000002.1"/>
</dbReference>
<keyword evidence="2" id="KW-0238">DNA-binding</keyword>
<dbReference type="InterPro" id="IPR000485">
    <property type="entry name" value="AsnC-type_HTH_dom"/>
</dbReference>
<dbReference type="Gene3D" id="3.30.70.920">
    <property type="match status" value="2"/>
</dbReference>
<dbReference type="Proteomes" id="UP000469185">
    <property type="component" value="Unassembled WGS sequence"/>
</dbReference>
<accession>A0A6N9YHY7</accession>
<dbReference type="SMART" id="SM00344">
    <property type="entry name" value="HTH_ASNC"/>
    <property type="match status" value="2"/>
</dbReference>
<dbReference type="InterPro" id="IPR019887">
    <property type="entry name" value="Tscrpt_reg_AsnC/Lrp_C"/>
</dbReference>
<keyword evidence="6" id="KW-1185">Reference proteome</keyword>
<dbReference type="Pfam" id="PF01037">
    <property type="entry name" value="AsnC_trans_reg"/>
    <property type="match status" value="2"/>
</dbReference>
<dbReference type="PANTHER" id="PTHR30154">
    <property type="entry name" value="LEUCINE-RESPONSIVE REGULATORY PROTEIN"/>
    <property type="match status" value="1"/>
</dbReference>
<dbReference type="PROSITE" id="PS50956">
    <property type="entry name" value="HTH_ASNC_2"/>
    <property type="match status" value="2"/>
</dbReference>
<dbReference type="PRINTS" id="PR00033">
    <property type="entry name" value="HTHASNC"/>
</dbReference>
<organism evidence="5 6">
    <name type="scientific">Phytoactinopolyspora alkaliphila</name>
    <dbReference type="NCBI Taxonomy" id="1783498"/>
    <lineage>
        <taxon>Bacteria</taxon>
        <taxon>Bacillati</taxon>
        <taxon>Actinomycetota</taxon>
        <taxon>Actinomycetes</taxon>
        <taxon>Jiangellales</taxon>
        <taxon>Jiangellaceae</taxon>
        <taxon>Phytoactinopolyspora</taxon>
    </lineage>
</organism>
<evidence type="ECO:0000259" key="4">
    <source>
        <dbReference type="PROSITE" id="PS50956"/>
    </source>
</evidence>
<dbReference type="InterPro" id="IPR036390">
    <property type="entry name" value="WH_DNA-bd_sf"/>
</dbReference>
<gene>
    <name evidence="5" type="ORF">G1H11_04440</name>
</gene>
<reference evidence="5 6" key="1">
    <citation type="submission" date="2020-02" db="EMBL/GenBank/DDBJ databases">
        <authorList>
            <person name="Li X.-J."/>
            <person name="Feng X.-M."/>
        </authorList>
    </citation>
    <scope>NUCLEOTIDE SEQUENCE [LARGE SCALE GENOMIC DNA]</scope>
    <source>
        <strain evidence="5 6">CGMCC 4.7225</strain>
    </source>
</reference>
<dbReference type="GO" id="GO:0005829">
    <property type="term" value="C:cytosol"/>
    <property type="evidence" value="ECO:0007669"/>
    <property type="project" value="TreeGrafter"/>
</dbReference>
<proteinExistence type="predicted"/>
<feature type="domain" description="HTH asnC-type" evidence="4">
    <location>
        <begin position="8"/>
        <end position="70"/>
    </location>
</feature>
<feature type="domain" description="HTH asnC-type" evidence="4">
    <location>
        <begin position="179"/>
        <end position="239"/>
    </location>
</feature>
<dbReference type="Gene3D" id="1.10.10.10">
    <property type="entry name" value="Winged helix-like DNA-binding domain superfamily/Winged helix DNA-binding domain"/>
    <property type="match status" value="2"/>
</dbReference>
<sequence>MTDEAVVLDEMDRQIVAALQIHGRATWQQIARAVGTSDTTVSRRAQRLFSDGVVRVVASTDPLRCGSGYPVMMQVRCHVGQSPRVAAELAKRPDVRFIALVTGSFDIVLELIVASQRELARVLFNGIEAIEGISSTVTENVIAHYKVAHVWSHGTLDEPAAESLAEARGPIVETEPAPLDERDRALVELLGTDARLSFAGLAGQLGMSESMAKRRVSTLVREGRVRFTTVVRPELLGYQVEAFCWLDVDLRHLDDAARTLAARPEVRYVAGTAGYTDLTCEAVLRDHADLHRFTTEVLANLPGLRRTEIGLELVTLKRAYAHVDSPFLDGDGSDKGIV</sequence>
<evidence type="ECO:0000256" key="1">
    <source>
        <dbReference type="ARBA" id="ARBA00023015"/>
    </source>
</evidence>
<dbReference type="EMBL" id="JAAGOB010000002">
    <property type="protein sequence ID" value="NED94555.1"/>
    <property type="molecule type" value="Genomic_DNA"/>
</dbReference>
<dbReference type="Pfam" id="PF13404">
    <property type="entry name" value="HTH_AsnC-type"/>
    <property type="match status" value="2"/>
</dbReference>
<dbReference type="InterPro" id="IPR011008">
    <property type="entry name" value="Dimeric_a/b-barrel"/>
</dbReference>
<dbReference type="InterPro" id="IPR019888">
    <property type="entry name" value="Tscrpt_reg_AsnC-like"/>
</dbReference>
<dbReference type="AlphaFoldDB" id="A0A6N9YHY7"/>
<keyword evidence="3" id="KW-0804">Transcription</keyword>